<comment type="caution">
    <text evidence="12">The sequence shown here is derived from an EMBL/GenBank/DDBJ whole genome shotgun (WGS) entry which is preliminary data.</text>
</comment>
<feature type="binding site" evidence="10">
    <location>
        <position position="227"/>
    </location>
    <ligand>
        <name>Mn(2+)</name>
        <dbReference type="ChEBI" id="CHEBI:29035"/>
        <label>1</label>
    </ligand>
</feature>
<evidence type="ECO:0000256" key="5">
    <source>
        <dbReference type="ARBA" id="ARBA00023134"/>
    </source>
</evidence>
<feature type="active site" description="GMP-histidine intermediate" evidence="8">
    <location>
        <position position="418"/>
    </location>
</feature>
<dbReference type="EC" id="6.5.1.-" evidence="11"/>
<dbReference type="GO" id="GO:0003972">
    <property type="term" value="F:RNA ligase (ATP) activity"/>
    <property type="evidence" value="ECO:0007669"/>
    <property type="project" value="TreeGrafter"/>
</dbReference>
<evidence type="ECO:0000256" key="7">
    <source>
        <dbReference type="ARBA" id="ARBA00047746"/>
    </source>
</evidence>
<dbReference type="PANTHER" id="PTHR11118">
    <property type="entry name" value="RNA-SPLICING LIGASE RTCB HOMOLOG"/>
    <property type="match status" value="1"/>
</dbReference>
<dbReference type="GO" id="GO:0005525">
    <property type="term" value="F:GTP binding"/>
    <property type="evidence" value="ECO:0007669"/>
    <property type="project" value="UniProtKB-KW"/>
</dbReference>
<keyword evidence="6 10" id="KW-0464">Manganese</keyword>
<evidence type="ECO:0000256" key="9">
    <source>
        <dbReference type="PIRSR" id="PIRSR601233-2"/>
    </source>
</evidence>
<feature type="binding site" evidence="10">
    <location>
        <position position="104"/>
    </location>
    <ligand>
        <name>Mn(2+)</name>
        <dbReference type="ChEBI" id="CHEBI:29035"/>
        <label>1</label>
    </ligand>
</feature>
<evidence type="ECO:0000256" key="8">
    <source>
        <dbReference type="PIRSR" id="PIRSR601233-1"/>
    </source>
</evidence>
<feature type="binding site" evidence="9">
    <location>
        <begin position="418"/>
        <end position="421"/>
    </location>
    <ligand>
        <name>GMP</name>
        <dbReference type="ChEBI" id="CHEBI:58115"/>
    </ligand>
</feature>
<dbReference type="InterPro" id="IPR001233">
    <property type="entry name" value="RtcB"/>
</dbReference>
<keyword evidence="4" id="KW-0692">RNA repair</keyword>
<keyword evidence="3 9" id="KW-0547">Nucleotide-binding</keyword>
<keyword evidence="13" id="KW-1185">Reference proteome</keyword>
<dbReference type="GO" id="GO:0046872">
    <property type="term" value="F:metal ion binding"/>
    <property type="evidence" value="ECO:0007669"/>
    <property type="project" value="UniProtKB-UniRule"/>
</dbReference>
<feature type="binding site" evidence="9">
    <location>
        <begin position="350"/>
        <end position="351"/>
    </location>
    <ligand>
        <name>GMP</name>
        <dbReference type="ChEBI" id="CHEBI:58115"/>
    </ligand>
</feature>
<feature type="binding site" evidence="9">
    <location>
        <position position="401"/>
    </location>
    <ligand>
        <name>GMP</name>
        <dbReference type="ChEBI" id="CHEBI:58115"/>
    </ligand>
</feature>
<comment type="similarity">
    <text evidence="11">Belongs to the RtcB family.</text>
</comment>
<dbReference type="GO" id="GO:0006396">
    <property type="term" value="P:RNA processing"/>
    <property type="evidence" value="ECO:0007669"/>
    <property type="project" value="InterPro"/>
</dbReference>
<evidence type="ECO:0000256" key="11">
    <source>
        <dbReference type="RuleBase" id="RU371113"/>
    </source>
</evidence>
<name>A0A7V8V4E8_9BACT</name>
<evidence type="ECO:0000256" key="4">
    <source>
        <dbReference type="ARBA" id="ARBA00022800"/>
    </source>
</evidence>
<protein>
    <recommendedName>
        <fullName evidence="11">tRNA-splicing ligase RtcB</fullName>
        <ecNumber evidence="11">6.5.1.-</ecNumber>
    </recommendedName>
</protein>
<sequence>MSLNELKRIDANRLQLTNPYGIDVTLFANQEVPIESVAVDELQSMLQLQETVEAVYRACPERFSVEPTIASVALTPDFHKARGIPVGTILETRGFLVPQAIGNDINCGMRLHRTNLDADQVKACFDALETACRSIFFEAGRRIPMAWEHREALLLSGIEGLFDTIDQSFDEGLWSYFHRTDRHETLSRIDRRGCLPARRVDGLEDMLGKRDRVHRDSQIGSIGGGNHFVEFQKVERILDGQIAHAWGLVPGMVTVMVHTGSVSVGYASGNFYRDQVRQRHPDSVRKPENGIHILPVGPEDGQAETVFWDAMHNAANFAYANRMFLALMAWASLEKCFGETQCELLYDAPHNMIWKEPSQGHESYIHRKGACPARGYDAMVDTPFAYYGEPVLVPGSMGASSYVLAGNGLPGTNQSAAHGAGRAISRGASMKGFDREFERFLEEFRVVTPVDFRRQDIRQRSDIMEKKLADLRQEAPFAYKGIGPVIETIQDSGMARPVAELKPLMTVKG</sequence>
<feature type="binding site" evidence="10">
    <location>
        <position position="350"/>
    </location>
    <ligand>
        <name>Mn(2+)</name>
        <dbReference type="ChEBI" id="CHEBI:29035"/>
        <label>2</label>
    </ligand>
</feature>
<feature type="binding site" evidence="9">
    <location>
        <begin position="226"/>
        <end position="230"/>
    </location>
    <ligand>
        <name>GMP</name>
        <dbReference type="ChEBI" id="CHEBI:58115"/>
    </ligand>
</feature>
<evidence type="ECO:0000256" key="6">
    <source>
        <dbReference type="ARBA" id="ARBA00023211"/>
    </source>
</evidence>
<evidence type="ECO:0000313" key="13">
    <source>
        <dbReference type="Proteomes" id="UP000551616"/>
    </source>
</evidence>
<comment type="catalytic activity">
    <reaction evidence="7">
        <text>a 3'-end 3'-phospho-ribonucleotide-RNA + a 5'-end dephospho-ribonucleoside-RNA + GTP = a ribonucleotidyl-ribonucleotide-RNA + GMP + diphosphate</text>
        <dbReference type="Rhea" id="RHEA:68076"/>
        <dbReference type="Rhea" id="RHEA-COMP:10463"/>
        <dbReference type="Rhea" id="RHEA-COMP:13936"/>
        <dbReference type="Rhea" id="RHEA-COMP:17355"/>
        <dbReference type="ChEBI" id="CHEBI:33019"/>
        <dbReference type="ChEBI" id="CHEBI:37565"/>
        <dbReference type="ChEBI" id="CHEBI:58115"/>
        <dbReference type="ChEBI" id="CHEBI:83062"/>
        <dbReference type="ChEBI" id="CHEBI:138284"/>
        <dbReference type="ChEBI" id="CHEBI:173118"/>
        <dbReference type="EC" id="6.5.1.8"/>
    </reaction>
</comment>
<gene>
    <name evidence="12" type="primary">rtcB_1</name>
    <name evidence="11" type="synonym">rtcB</name>
    <name evidence="12" type="ORF">HOV93_16850</name>
</gene>
<keyword evidence="2 10" id="KW-0479">Metal-binding</keyword>
<dbReference type="AlphaFoldDB" id="A0A7V8V4E8"/>
<feature type="binding site" evidence="9">
    <location>
        <begin position="394"/>
        <end position="397"/>
    </location>
    <ligand>
        <name>GMP</name>
        <dbReference type="ChEBI" id="CHEBI:58115"/>
    </ligand>
</feature>
<comment type="cofactor">
    <cofactor evidence="10 11">
        <name>Mn(2+)</name>
        <dbReference type="ChEBI" id="CHEBI:29035"/>
    </cofactor>
    <text evidence="10 11">Binds 2 manganese ions per subunit.</text>
</comment>
<feature type="binding site" evidence="10">
    <location>
        <position position="258"/>
    </location>
    <ligand>
        <name>Mn(2+)</name>
        <dbReference type="ChEBI" id="CHEBI:29035"/>
        <label>2</label>
    </ligand>
</feature>
<comment type="subunit">
    <text evidence="11">Monomer.</text>
</comment>
<dbReference type="PANTHER" id="PTHR11118:SF1">
    <property type="entry name" value="RNA-SPLICING LIGASE RTCB HOMOLOG"/>
    <property type="match status" value="1"/>
</dbReference>
<feature type="binding site" evidence="9">
    <location>
        <position position="508"/>
    </location>
    <ligand>
        <name>GMP</name>
        <dbReference type="ChEBI" id="CHEBI:58115"/>
    </ligand>
</feature>
<dbReference type="GO" id="GO:0170057">
    <property type="term" value="F:RNA ligase (GTP) activity"/>
    <property type="evidence" value="ECO:0007669"/>
    <property type="project" value="UniProtKB-EC"/>
</dbReference>
<dbReference type="RefSeq" id="WP_207395982.1">
    <property type="nucleotide sequence ID" value="NZ_JABRWO010000004.1"/>
</dbReference>
<reference evidence="12 13" key="1">
    <citation type="submission" date="2020-05" db="EMBL/GenBank/DDBJ databases">
        <title>Bremerella alba sp. nov., a novel planctomycete isolated from the surface of the macroalga Fucus spiralis.</title>
        <authorList>
            <person name="Godinho O."/>
            <person name="Botelho R."/>
            <person name="Albuquerque L."/>
            <person name="Wiegand S."/>
            <person name="Da Costa M.S."/>
            <person name="Lobo-Da-Cunha A."/>
            <person name="Jogler C."/>
            <person name="Lage O.M."/>
        </authorList>
    </citation>
    <scope>NUCLEOTIDE SEQUENCE [LARGE SCALE GENOMIC DNA]</scope>
    <source>
        <strain evidence="12 13">FF15</strain>
    </source>
</reference>
<organism evidence="12 13">
    <name type="scientific">Bremerella alba</name>
    <dbReference type="NCBI Taxonomy" id="980252"/>
    <lineage>
        <taxon>Bacteria</taxon>
        <taxon>Pseudomonadati</taxon>
        <taxon>Planctomycetota</taxon>
        <taxon>Planctomycetia</taxon>
        <taxon>Pirellulales</taxon>
        <taxon>Pirellulaceae</taxon>
        <taxon>Bremerella</taxon>
    </lineage>
</organism>
<keyword evidence="1 11" id="KW-0436">Ligase</keyword>
<evidence type="ECO:0000256" key="3">
    <source>
        <dbReference type="ARBA" id="ARBA00022741"/>
    </source>
</evidence>
<dbReference type="EMBL" id="JABRWO010000004">
    <property type="protein sequence ID" value="MBA2114519.1"/>
    <property type="molecule type" value="Genomic_DNA"/>
</dbReference>
<evidence type="ECO:0000313" key="12">
    <source>
        <dbReference type="EMBL" id="MBA2114519.1"/>
    </source>
</evidence>
<dbReference type="Pfam" id="PF01139">
    <property type="entry name" value="RtcB"/>
    <property type="match status" value="1"/>
</dbReference>
<evidence type="ECO:0000256" key="10">
    <source>
        <dbReference type="PIRSR" id="PIRSR601233-3"/>
    </source>
</evidence>
<dbReference type="Proteomes" id="UP000551616">
    <property type="component" value="Unassembled WGS sequence"/>
</dbReference>
<evidence type="ECO:0000256" key="2">
    <source>
        <dbReference type="ARBA" id="ARBA00022723"/>
    </source>
</evidence>
<dbReference type="Gene3D" id="3.90.1860.10">
    <property type="entry name" value="tRNA-splicing ligase RtcB"/>
    <property type="match status" value="1"/>
</dbReference>
<proteinExistence type="inferred from homology"/>
<keyword evidence="5 9" id="KW-0342">GTP-binding</keyword>
<dbReference type="InterPro" id="IPR036025">
    <property type="entry name" value="RtcB-like_sf"/>
</dbReference>
<dbReference type="SUPFAM" id="SSF103365">
    <property type="entry name" value="Hypothetical protein PH1602"/>
    <property type="match status" value="1"/>
</dbReference>
<accession>A0A7V8V4E8</accession>
<dbReference type="GO" id="GO:0042245">
    <property type="term" value="P:RNA repair"/>
    <property type="evidence" value="ECO:0007669"/>
    <property type="project" value="UniProtKB-KW"/>
</dbReference>
<evidence type="ECO:0000256" key="1">
    <source>
        <dbReference type="ARBA" id="ARBA00022598"/>
    </source>
</evidence>